<feature type="compositionally biased region" description="Polar residues" evidence="2">
    <location>
        <begin position="94"/>
        <end position="110"/>
    </location>
</feature>
<dbReference type="Pfam" id="PF14214">
    <property type="entry name" value="Helitron_like_N"/>
    <property type="match status" value="1"/>
</dbReference>
<dbReference type="Proteomes" id="UP000615446">
    <property type="component" value="Unassembled WGS sequence"/>
</dbReference>
<evidence type="ECO:0000259" key="3">
    <source>
        <dbReference type="Pfam" id="PF05970"/>
    </source>
</evidence>
<feature type="compositionally biased region" description="Acidic residues" evidence="2">
    <location>
        <begin position="1004"/>
        <end position="1023"/>
    </location>
</feature>
<reference evidence="6" key="1">
    <citation type="submission" date="2019-10" db="EMBL/GenBank/DDBJ databases">
        <title>Conservation and host-specific expression of non-tandemly repeated heterogenous ribosome RNA gene in arbuscular mycorrhizal fungi.</title>
        <authorList>
            <person name="Maeda T."/>
            <person name="Kobayashi Y."/>
            <person name="Nakagawa T."/>
            <person name="Ezawa T."/>
            <person name="Yamaguchi K."/>
            <person name="Bino T."/>
            <person name="Nishimoto Y."/>
            <person name="Shigenobu S."/>
            <person name="Kawaguchi M."/>
        </authorList>
    </citation>
    <scope>NUCLEOTIDE SEQUENCE</scope>
    <source>
        <strain evidence="6">HR1</strain>
    </source>
</reference>
<dbReference type="OrthoDB" id="5578775at2759"/>
<keyword evidence="1" id="KW-0067">ATP-binding</keyword>
<feature type="domain" description="Helitron helicase-like" evidence="4">
    <location>
        <begin position="453"/>
        <end position="638"/>
    </location>
</feature>
<keyword evidence="1" id="KW-0233">DNA recombination</keyword>
<keyword evidence="1" id="KW-0234">DNA repair</keyword>
<dbReference type="GO" id="GO:0000723">
    <property type="term" value="P:telomere maintenance"/>
    <property type="evidence" value="ECO:0007669"/>
    <property type="project" value="InterPro"/>
</dbReference>
<comment type="caution">
    <text evidence="6">The sequence shown here is derived from an EMBL/GenBank/DDBJ whole genome shotgun (WGS) entry which is preliminary data.</text>
</comment>
<feature type="region of interest" description="Disordered" evidence="2">
    <location>
        <begin position="995"/>
        <end position="1023"/>
    </location>
</feature>
<keyword evidence="1" id="KW-0378">Hydrolase</keyword>
<organism evidence="6 7">
    <name type="scientific">Rhizophagus clarus</name>
    <dbReference type="NCBI Taxonomy" id="94130"/>
    <lineage>
        <taxon>Eukaryota</taxon>
        <taxon>Fungi</taxon>
        <taxon>Fungi incertae sedis</taxon>
        <taxon>Mucoromycota</taxon>
        <taxon>Glomeromycotina</taxon>
        <taxon>Glomeromycetes</taxon>
        <taxon>Glomerales</taxon>
        <taxon>Glomeraceae</taxon>
        <taxon>Rhizophagus</taxon>
    </lineage>
</organism>
<keyword evidence="1" id="KW-0547">Nucleotide-binding</keyword>
<dbReference type="GO" id="GO:0016787">
    <property type="term" value="F:hydrolase activity"/>
    <property type="evidence" value="ECO:0007669"/>
    <property type="project" value="UniProtKB-KW"/>
</dbReference>
<comment type="catalytic activity">
    <reaction evidence="1">
        <text>ATP + H2O = ADP + phosphate + H(+)</text>
        <dbReference type="Rhea" id="RHEA:13065"/>
        <dbReference type="ChEBI" id="CHEBI:15377"/>
        <dbReference type="ChEBI" id="CHEBI:15378"/>
        <dbReference type="ChEBI" id="CHEBI:30616"/>
        <dbReference type="ChEBI" id="CHEBI:43474"/>
        <dbReference type="ChEBI" id="CHEBI:456216"/>
        <dbReference type="EC" id="5.6.2.3"/>
    </reaction>
</comment>
<evidence type="ECO:0000259" key="4">
    <source>
        <dbReference type="Pfam" id="PF14214"/>
    </source>
</evidence>
<feature type="compositionally biased region" description="Basic and acidic residues" evidence="2">
    <location>
        <begin position="216"/>
        <end position="227"/>
    </location>
</feature>
<name>A0A8H3LQV3_9GLOM</name>
<feature type="region of interest" description="Disordered" evidence="2">
    <location>
        <begin position="94"/>
        <end position="166"/>
    </location>
</feature>
<protein>
    <recommendedName>
        <fullName evidence="1">ATP-dependent DNA helicase</fullName>
        <ecNumber evidence="1">5.6.2.3</ecNumber>
    </recommendedName>
</protein>
<dbReference type="InterPro" id="IPR051055">
    <property type="entry name" value="PIF1_helicase"/>
</dbReference>
<dbReference type="GO" id="GO:0043139">
    <property type="term" value="F:5'-3' DNA helicase activity"/>
    <property type="evidence" value="ECO:0007669"/>
    <property type="project" value="UniProtKB-EC"/>
</dbReference>
<evidence type="ECO:0000256" key="1">
    <source>
        <dbReference type="RuleBase" id="RU363044"/>
    </source>
</evidence>
<dbReference type="Pfam" id="PF20209">
    <property type="entry name" value="DUF6570"/>
    <property type="match status" value="1"/>
</dbReference>
<evidence type="ECO:0000313" key="6">
    <source>
        <dbReference type="EMBL" id="GES90210.1"/>
    </source>
</evidence>
<feature type="compositionally biased region" description="Basic and acidic residues" evidence="2">
    <location>
        <begin position="18"/>
        <end position="78"/>
    </location>
</feature>
<dbReference type="InterPro" id="IPR027417">
    <property type="entry name" value="P-loop_NTPase"/>
</dbReference>
<dbReference type="EMBL" id="BLAL01000194">
    <property type="protein sequence ID" value="GES90210.1"/>
    <property type="molecule type" value="Genomic_DNA"/>
</dbReference>
<dbReference type="SUPFAM" id="SSF52540">
    <property type="entry name" value="P-loop containing nucleoside triphosphate hydrolases"/>
    <property type="match status" value="2"/>
</dbReference>
<dbReference type="Gene3D" id="3.40.50.300">
    <property type="entry name" value="P-loop containing nucleotide triphosphate hydrolases"/>
    <property type="match status" value="2"/>
</dbReference>
<comment type="cofactor">
    <cofactor evidence="1">
        <name>Mg(2+)</name>
        <dbReference type="ChEBI" id="CHEBI:18420"/>
    </cofactor>
</comment>
<feature type="domain" description="DUF6570" evidence="5">
    <location>
        <begin position="224"/>
        <end position="347"/>
    </location>
</feature>
<proteinExistence type="inferred from homology"/>
<dbReference type="EC" id="5.6.2.3" evidence="1"/>
<keyword evidence="1" id="KW-0227">DNA damage</keyword>
<dbReference type="InterPro" id="IPR046700">
    <property type="entry name" value="DUF6570"/>
</dbReference>
<dbReference type="GO" id="GO:0005524">
    <property type="term" value="F:ATP binding"/>
    <property type="evidence" value="ECO:0007669"/>
    <property type="project" value="UniProtKB-KW"/>
</dbReference>
<comment type="similarity">
    <text evidence="1">Belongs to the helicase family.</text>
</comment>
<keyword evidence="1 6" id="KW-0347">Helicase</keyword>
<evidence type="ECO:0000256" key="2">
    <source>
        <dbReference type="SAM" id="MobiDB-lite"/>
    </source>
</evidence>
<dbReference type="CDD" id="cd18809">
    <property type="entry name" value="SF1_C_RecD"/>
    <property type="match status" value="1"/>
</dbReference>
<feature type="region of interest" description="Disordered" evidence="2">
    <location>
        <begin position="1"/>
        <end position="78"/>
    </location>
</feature>
<accession>A0A8H3LQV3</accession>
<dbReference type="GO" id="GO:0006281">
    <property type="term" value="P:DNA repair"/>
    <property type="evidence" value="ECO:0007669"/>
    <property type="project" value="UniProtKB-KW"/>
</dbReference>
<feature type="compositionally biased region" description="Polar residues" evidence="2">
    <location>
        <begin position="145"/>
        <end position="162"/>
    </location>
</feature>
<evidence type="ECO:0000259" key="5">
    <source>
        <dbReference type="Pfam" id="PF20209"/>
    </source>
</evidence>
<feature type="compositionally biased region" description="Polar residues" evidence="2">
    <location>
        <begin position="127"/>
        <end position="136"/>
    </location>
</feature>
<dbReference type="Pfam" id="PF05970">
    <property type="entry name" value="PIF1"/>
    <property type="match status" value="1"/>
</dbReference>
<gene>
    <name evidence="6" type="ORF">RCL2_001707200</name>
</gene>
<feature type="compositionally biased region" description="Basic and acidic residues" evidence="2">
    <location>
        <begin position="1"/>
        <end position="10"/>
    </location>
</feature>
<feature type="domain" description="DNA helicase Pif1-like DEAD-box helicase" evidence="3">
    <location>
        <begin position="1100"/>
        <end position="1325"/>
    </location>
</feature>
<dbReference type="InterPro" id="IPR025476">
    <property type="entry name" value="Helitron_helicase-like"/>
</dbReference>
<feature type="region of interest" description="Disordered" evidence="2">
    <location>
        <begin position="216"/>
        <end position="237"/>
    </location>
</feature>
<dbReference type="InterPro" id="IPR010285">
    <property type="entry name" value="DNA_helicase_pif1-like_DEAD"/>
</dbReference>
<dbReference type="PANTHER" id="PTHR47642:SF5">
    <property type="entry name" value="ATP-DEPENDENT DNA HELICASE"/>
    <property type="match status" value="1"/>
</dbReference>
<dbReference type="PANTHER" id="PTHR47642">
    <property type="entry name" value="ATP-DEPENDENT DNA HELICASE"/>
    <property type="match status" value="1"/>
</dbReference>
<dbReference type="GO" id="GO:0006310">
    <property type="term" value="P:DNA recombination"/>
    <property type="evidence" value="ECO:0007669"/>
    <property type="project" value="UniProtKB-KW"/>
</dbReference>
<sequence length="1579" mass="182486">MENKFVSRDALRKRKARKNETSSQRETRLTKQREYERRKKENEDAEEREARVARDKERKRVKLAVETDEQREKRLSSYRERKAYLKNIQNITDQDLNSQLLPPQQNSQDSGVDGAETRAQGLDSRQLPPQQNFQGSGTDGAETRAQGSDSQRSPPQQNSQELSESERKLLKKFRGKVDKFKHAHCPTCNESFPSITIVKGECRRCYSENATTKRKNNMDPDNTKRFSAENNMDPGEVPDELRDLTEIEEMLIARVFPVMSIYRLRGGQNGYRGNVINFPQDVQEFATKLPRHPSSLDVLVIRRQSTSDLEAFRDFRVRRLKVARALIWLKENNRYYGDITIDHEALRSLPIDGSIDDELQNVAEESDSENEDDMITRSFVPILPSSDREDVAIQNSLNRVQENRPITWPQINNNPINEFQTAGYIACAFPSLYPTGSADLRAERIKDVKPAEYFRHLLLYKDGRFAQHARWRYFALNSQMRWRALQEGRVYVKQNLTDAQITVADIQERITQGDTHIADRIMRFGEGLRGSRQFWNSRRYELTDMIKQIGSQGLIFFTFSAADLHWPELHRLMPPSDNSEASDKTKLQNIIDNPHIATWFFSKRFEIFFNDVLKEQWDLEDWWYRFEWQHRGSVHVHGIGKRRNAPMIEWEHMKKDENIMKEVVQYLDSLVTTVNPGVDMPVPERHPCQKESKELRDDQQDYIDLINKLQRHTRCSPAYCVRIDREGKPFCRFGYPKETIEQTFVREDDRGQPELVTARNDRYVNPHSRLQLQGWRANVDLKPILSIHAALQYISKYASKAEPRSEAFSDVLNRILNESQQEDQLLAPVQKLLLSSVAERDISAQETCHILLGLPLYHSSRQFVFLNLNKEAPRRICGIGESEESFVVNDSGQTEKSPLKVYWDRPTELENFTLFRLHLTHKLVKGQWRVCQQKNIVRIFPRPSPLREGPQWEEFCRVKILLHVRHRDLQQLTENGTVAWSTLYNRHLEEINTDPIDILGSPKDDEESEIIDEEEENPIEDEEQDEFRPDWMFLAEMGPKASFDCSSDLGSRDIDRNHDWVNDPRQRYSDTELLDIDTFVSRNCRINAEKENIIVDYQTLNGNQKFIFKRIESHYHDVLKGYQVEPLRIIVMGTAGTGKTYLIKAIRCRLQEMVGRGSKSPMIVLAPTGVAAFNIDGITIHSGLSIPIINDSKRLDINGERLKQLQDKLSDVRYVIIDEKSMIGRRMLAIIDMRLRQAFPEHNNEPFGGRSVILFGDFGQLPPVLDLPMYADDKRDALSNSGLAVYKQFKEAYKLETVQRQSGNSKEQQEFRGILSRMRIGESSREDWIILTTRIEDKLSVKERNEFSNALFILTKWSEVNAVNIDRLRSLNAPVAKIQAMHTGGNEAKKADSDTAHGLEAYILLARGARVMLTANLQTDIGLVNGSMGTVQDIIFNEDQGPPCLPIAVLISFDNYKGPTITSLKGERVVPIAPIQRTWTGKSGVSCSRLQIPIRLAWAITVHKSQGLTLQKAIIDLGEKEFTAGLSFVAVSRVRALEDLLFKPFNFERLQRIKDCRRLQDRLDEEKRLVSMIPETNLD</sequence>
<evidence type="ECO:0000313" key="7">
    <source>
        <dbReference type="Proteomes" id="UP000615446"/>
    </source>
</evidence>